<comment type="similarity">
    <text evidence="1">Belongs to the ATP-dependent DNA ligase family.</text>
</comment>
<evidence type="ECO:0000313" key="7">
    <source>
        <dbReference type="Proteomes" id="UP001212821"/>
    </source>
</evidence>
<keyword evidence="3" id="KW-0436">Ligase</keyword>
<proteinExistence type="inferred from homology"/>
<evidence type="ECO:0000256" key="3">
    <source>
        <dbReference type="ARBA" id="ARBA00022598"/>
    </source>
</evidence>
<dbReference type="SUPFAM" id="SSF50249">
    <property type="entry name" value="Nucleic acid-binding proteins"/>
    <property type="match status" value="1"/>
</dbReference>
<dbReference type="Pfam" id="PF01068">
    <property type="entry name" value="DNA_ligase_A_M"/>
    <property type="match status" value="1"/>
</dbReference>
<gene>
    <name evidence="6" type="ORF">O1G21_41160</name>
</gene>
<keyword evidence="7" id="KW-1185">Reference proteome</keyword>
<dbReference type="InterPro" id="IPR012309">
    <property type="entry name" value="DNA_ligase_ATP-dep_C"/>
</dbReference>
<dbReference type="PANTHER" id="PTHR45674:SF4">
    <property type="entry name" value="DNA LIGASE 1"/>
    <property type="match status" value="1"/>
</dbReference>
<dbReference type="PROSITE" id="PS50160">
    <property type="entry name" value="DNA_LIGASE_A3"/>
    <property type="match status" value="1"/>
</dbReference>
<name>A0ABY7QH81_9ACTN</name>
<dbReference type="InterPro" id="IPR012310">
    <property type="entry name" value="DNA_ligase_ATP-dep_cent"/>
</dbReference>
<accession>A0ABY7QH81</accession>
<dbReference type="Gene3D" id="3.30.1490.70">
    <property type="match status" value="1"/>
</dbReference>
<evidence type="ECO:0000256" key="1">
    <source>
        <dbReference type="ARBA" id="ARBA00007572"/>
    </source>
</evidence>
<dbReference type="Gene3D" id="3.30.470.30">
    <property type="entry name" value="DNA ligase/mRNA capping enzyme"/>
    <property type="match status" value="1"/>
</dbReference>
<dbReference type="Pfam" id="PF04679">
    <property type="entry name" value="DNA_ligase_A_C"/>
    <property type="match status" value="1"/>
</dbReference>
<dbReference type="EC" id="6.5.1.1" evidence="2"/>
<comment type="catalytic activity">
    <reaction evidence="4">
        <text>ATP + (deoxyribonucleotide)n-3'-hydroxyl + 5'-phospho-(deoxyribonucleotide)m = (deoxyribonucleotide)n+m + AMP + diphosphate.</text>
        <dbReference type="EC" id="6.5.1.1"/>
    </reaction>
</comment>
<dbReference type="CDD" id="cd07906">
    <property type="entry name" value="Adenylation_DNA_ligase_LigD_LigC"/>
    <property type="match status" value="1"/>
</dbReference>
<dbReference type="EMBL" id="CP115453">
    <property type="protein sequence ID" value="WBP92158.1"/>
    <property type="molecule type" value="Genomic_DNA"/>
</dbReference>
<geneLocation type="plasmid" evidence="6 7">
    <name>punmamed4</name>
</geneLocation>
<sequence>MASRGSARVRLSHIEPMLATAGHLPSGPGWAAEVKWDGARAIAYVPEAAPVRLVGRHGADYTERFPEVAETLTELRGPLVLDGELVVMRNGVPSFTALQGRIHRTRPETVRAGASATPAVFVAFDLLHTGERSLLAEPYWQRRALLEGLELERPRLRVPPTWDSVSEAYGWTREHQLEGVIAKRADSPYRPGTRSRDWLKIKHLRTADVVIGGWLPGGPSGGTVRAVLVGVPVEPGRLLFVGSVGSGFSGPEQRALAAMLRRIASPVSPFTIGGGLGLPRGTEIRFTRPDLHAEVEFLELTDAGRLRQPVWRGLRG</sequence>
<protein>
    <recommendedName>
        <fullName evidence="2">DNA ligase (ATP)</fullName>
        <ecNumber evidence="2">6.5.1.1</ecNumber>
    </recommendedName>
</protein>
<feature type="domain" description="ATP-dependent DNA ligase family profile" evidence="5">
    <location>
        <begin position="112"/>
        <end position="233"/>
    </location>
</feature>
<dbReference type="RefSeq" id="WP_270151892.1">
    <property type="nucleotide sequence ID" value="NZ_CP115453.1"/>
</dbReference>
<organism evidence="6 7">
    <name type="scientific">Kitasatospora cathayae</name>
    <dbReference type="NCBI Taxonomy" id="3004092"/>
    <lineage>
        <taxon>Bacteria</taxon>
        <taxon>Bacillati</taxon>
        <taxon>Actinomycetota</taxon>
        <taxon>Actinomycetes</taxon>
        <taxon>Kitasatosporales</taxon>
        <taxon>Streptomycetaceae</taxon>
        <taxon>Kitasatospora</taxon>
    </lineage>
</organism>
<evidence type="ECO:0000259" key="5">
    <source>
        <dbReference type="PROSITE" id="PS50160"/>
    </source>
</evidence>
<dbReference type="InterPro" id="IPR050191">
    <property type="entry name" value="ATP-dep_DNA_ligase"/>
</dbReference>
<dbReference type="Proteomes" id="UP001212821">
    <property type="component" value="Plasmid punmamed4"/>
</dbReference>
<evidence type="ECO:0000256" key="4">
    <source>
        <dbReference type="ARBA" id="ARBA00034003"/>
    </source>
</evidence>
<dbReference type="SUPFAM" id="SSF56091">
    <property type="entry name" value="DNA ligase/mRNA capping enzyme, catalytic domain"/>
    <property type="match status" value="1"/>
</dbReference>
<dbReference type="CDD" id="cd07971">
    <property type="entry name" value="OBF_DNA_ligase_LigD"/>
    <property type="match status" value="1"/>
</dbReference>
<dbReference type="InterPro" id="IPR012340">
    <property type="entry name" value="NA-bd_OB-fold"/>
</dbReference>
<keyword evidence="6" id="KW-0614">Plasmid</keyword>
<evidence type="ECO:0000313" key="6">
    <source>
        <dbReference type="EMBL" id="WBP92158.1"/>
    </source>
</evidence>
<evidence type="ECO:0000256" key="2">
    <source>
        <dbReference type="ARBA" id="ARBA00012727"/>
    </source>
</evidence>
<reference evidence="6 7" key="1">
    <citation type="submission" date="2022-12" db="EMBL/GenBank/DDBJ databases">
        <title>HUAS 3-15.</title>
        <authorList>
            <person name="Mo P."/>
        </authorList>
    </citation>
    <scope>NUCLEOTIDE SEQUENCE [LARGE SCALE GENOMIC DNA]</scope>
    <source>
        <strain evidence="6 7">HUAS 3-15</strain>
        <plasmid evidence="6 7">punmamed4</plasmid>
    </source>
</reference>
<dbReference type="Gene3D" id="2.40.50.140">
    <property type="entry name" value="Nucleic acid-binding proteins"/>
    <property type="match status" value="1"/>
</dbReference>
<dbReference type="PANTHER" id="PTHR45674">
    <property type="entry name" value="DNA LIGASE 1/3 FAMILY MEMBER"/>
    <property type="match status" value="1"/>
</dbReference>